<dbReference type="CDD" id="cd06171">
    <property type="entry name" value="Sigma70_r4"/>
    <property type="match status" value="1"/>
</dbReference>
<sequence length="173" mass="20468">MLAYGHGDVHAFEALYARHRGTLYRFLMRSCRDRASADELFQETWSRVVAARERYRPEAKFSTWMLQIAHNLWIDTIRRHRPQAGEEETEHVFRTLDAPETEQPDRLLSEFEQRRRLQLALEDLPDEQRTAFLLRMESELGLEEIAQITGAGQETVKSRLRYAFAKIRARFSE</sequence>
<evidence type="ECO:0000256" key="3">
    <source>
        <dbReference type="ARBA" id="ARBA00023082"/>
    </source>
</evidence>
<dbReference type="EMBL" id="JAOVZO020000020">
    <property type="protein sequence ID" value="MDC8015110.1"/>
    <property type="molecule type" value="Genomic_DNA"/>
</dbReference>
<evidence type="ECO:0000256" key="5">
    <source>
        <dbReference type="ARBA" id="ARBA00023163"/>
    </source>
</evidence>
<evidence type="ECO:0000256" key="4">
    <source>
        <dbReference type="ARBA" id="ARBA00023125"/>
    </source>
</evidence>
<gene>
    <name evidence="8" type="ORF">OD750_021410</name>
</gene>
<organism evidence="8 9">
    <name type="scientific">Tahibacter soli</name>
    <dbReference type="NCBI Taxonomy" id="2983605"/>
    <lineage>
        <taxon>Bacteria</taxon>
        <taxon>Pseudomonadati</taxon>
        <taxon>Pseudomonadota</taxon>
        <taxon>Gammaproteobacteria</taxon>
        <taxon>Lysobacterales</taxon>
        <taxon>Rhodanobacteraceae</taxon>
        <taxon>Tahibacter</taxon>
    </lineage>
</organism>
<dbReference type="Gene3D" id="1.10.1740.10">
    <property type="match status" value="1"/>
</dbReference>
<dbReference type="SUPFAM" id="SSF88946">
    <property type="entry name" value="Sigma2 domain of RNA polymerase sigma factors"/>
    <property type="match status" value="1"/>
</dbReference>
<evidence type="ECO:0000256" key="2">
    <source>
        <dbReference type="ARBA" id="ARBA00023015"/>
    </source>
</evidence>
<dbReference type="InterPro" id="IPR014284">
    <property type="entry name" value="RNA_pol_sigma-70_dom"/>
</dbReference>
<evidence type="ECO:0000256" key="1">
    <source>
        <dbReference type="ARBA" id="ARBA00010641"/>
    </source>
</evidence>
<dbReference type="Pfam" id="PF04542">
    <property type="entry name" value="Sigma70_r2"/>
    <property type="match status" value="1"/>
</dbReference>
<feature type="domain" description="RNA polymerase sigma factor 70 region 4 type 2" evidence="7">
    <location>
        <begin position="115"/>
        <end position="166"/>
    </location>
</feature>
<feature type="domain" description="RNA polymerase sigma-70 region 2" evidence="6">
    <location>
        <begin position="15"/>
        <end position="81"/>
    </location>
</feature>
<evidence type="ECO:0000313" key="9">
    <source>
        <dbReference type="Proteomes" id="UP001139971"/>
    </source>
</evidence>
<dbReference type="InterPro" id="IPR013325">
    <property type="entry name" value="RNA_pol_sigma_r2"/>
</dbReference>
<dbReference type="InterPro" id="IPR036388">
    <property type="entry name" value="WH-like_DNA-bd_sf"/>
</dbReference>
<protein>
    <submittedName>
        <fullName evidence="8">RNA polymerase sigma factor</fullName>
    </submittedName>
</protein>
<dbReference type="Pfam" id="PF08281">
    <property type="entry name" value="Sigma70_r4_2"/>
    <property type="match status" value="1"/>
</dbReference>
<evidence type="ECO:0000259" key="6">
    <source>
        <dbReference type="Pfam" id="PF04542"/>
    </source>
</evidence>
<keyword evidence="9" id="KW-1185">Reference proteome</keyword>
<dbReference type="Gene3D" id="1.10.10.10">
    <property type="entry name" value="Winged helix-like DNA-binding domain superfamily/Winged helix DNA-binding domain"/>
    <property type="match status" value="1"/>
</dbReference>
<dbReference type="Proteomes" id="UP001139971">
    <property type="component" value="Unassembled WGS sequence"/>
</dbReference>
<keyword evidence="2" id="KW-0805">Transcription regulation</keyword>
<keyword evidence="5" id="KW-0804">Transcription</keyword>
<keyword evidence="3" id="KW-0731">Sigma factor</keyword>
<evidence type="ECO:0000259" key="7">
    <source>
        <dbReference type="Pfam" id="PF08281"/>
    </source>
</evidence>
<dbReference type="SUPFAM" id="SSF88659">
    <property type="entry name" value="Sigma3 and sigma4 domains of RNA polymerase sigma factors"/>
    <property type="match status" value="1"/>
</dbReference>
<dbReference type="GO" id="GO:0006352">
    <property type="term" value="P:DNA-templated transcription initiation"/>
    <property type="evidence" value="ECO:0007669"/>
    <property type="project" value="InterPro"/>
</dbReference>
<comment type="caution">
    <text evidence="8">The sequence shown here is derived from an EMBL/GenBank/DDBJ whole genome shotgun (WGS) entry which is preliminary data.</text>
</comment>
<dbReference type="RefSeq" id="WP_263544133.1">
    <property type="nucleotide sequence ID" value="NZ_JAOVZO020000020.1"/>
</dbReference>
<dbReference type="InterPro" id="IPR039425">
    <property type="entry name" value="RNA_pol_sigma-70-like"/>
</dbReference>
<dbReference type="InterPro" id="IPR007627">
    <property type="entry name" value="RNA_pol_sigma70_r2"/>
</dbReference>
<evidence type="ECO:0000313" key="8">
    <source>
        <dbReference type="EMBL" id="MDC8015110.1"/>
    </source>
</evidence>
<dbReference type="AlphaFoldDB" id="A0A9X3YPJ7"/>
<dbReference type="GO" id="GO:0016987">
    <property type="term" value="F:sigma factor activity"/>
    <property type="evidence" value="ECO:0007669"/>
    <property type="project" value="UniProtKB-KW"/>
</dbReference>
<accession>A0A9X3YPJ7</accession>
<dbReference type="PANTHER" id="PTHR43133:SF8">
    <property type="entry name" value="RNA POLYMERASE SIGMA FACTOR HI_1459-RELATED"/>
    <property type="match status" value="1"/>
</dbReference>
<dbReference type="InterPro" id="IPR013249">
    <property type="entry name" value="RNA_pol_sigma70_r4_t2"/>
</dbReference>
<dbReference type="InterPro" id="IPR013324">
    <property type="entry name" value="RNA_pol_sigma_r3/r4-like"/>
</dbReference>
<comment type="similarity">
    <text evidence="1">Belongs to the sigma-70 factor family. ECF subfamily.</text>
</comment>
<keyword evidence="4" id="KW-0238">DNA-binding</keyword>
<dbReference type="PANTHER" id="PTHR43133">
    <property type="entry name" value="RNA POLYMERASE ECF-TYPE SIGMA FACTO"/>
    <property type="match status" value="1"/>
</dbReference>
<name>A0A9X3YPJ7_9GAMM</name>
<dbReference type="GO" id="GO:0003677">
    <property type="term" value="F:DNA binding"/>
    <property type="evidence" value="ECO:0007669"/>
    <property type="project" value="UniProtKB-KW"/>
</dbReference>
<dbReference type="NCBIfam" id="TIGR02937">
    <property type="entry name" value="sigma70-ECF"/>
    <property type="match status" value="1"/>
</dbReference>
<proteinExistence type="inferred from homology"/>
<dbReference type="NCBIfam" id="NF009166">
    <property type="entry name" value="PRK12513.1"/>
    <property type="match status" value="1"/>
</dbReference>
<reference evidence="8" key="1">
    <citation type="submission" date="2023-02" db="EMBL/GenBank/DDBJ databases">
        <title>Tahibacter soli sp. nov. isolated from soil.</title>
        <authorList>
            <person name="Baek J.H."/>
            <person name="Lee J.K."/>
            <person name="Choi D.G."/>
            <person name="Jeon C.O."/>
        </authorList>
    </citation>
    <scope>NUCLEOTIDE SEQUENCE</scope>
    <source>
        <strain evidence="8">BL</strain>
    </source>
</reference>